<dbReference type="STRING" id="1920490.GCA_001895925_02164"/>
<dbReference type="RefSeq" id="WP_073069826.1">
    <property type="nucleotide sequence ID" value="NZ_MPPI01000004.1"/>
</dbReference>
<keyword evidence="1" id="KW-1133">Transmembrane helix</keyword>
<evidence type="ECO:0000313" key="3">
    <source>
        <dbReference type="Proteomes" id="UP000238634"/>
    </source>
</evidence>
<gene>
    <name evidence="2" type="ORF">C7B65_04330</name>
</gene>
<comment type="caution">
    <text evidence="2">The sequence shown here is derived from an EMBL/GenBank/DDBJ whole genome shotgun (WGS) entry which is preliminary data.</text>
</comment>
<name>A0A2T1DL45_9CYAN</name>
<keyword evidence="3" id="KW-1185">Reference proteome</keyword>
<dbReference type="OrthoDB" id="532373at2"/>
<proteinExistence type="predicted"/>
<organism evidence="2 3">
    <name type="scientific">Phormidesmis priestleyi ULC007</name>
    <dbReference type="NCBI Taxonomy" id="1920490"/>
    <lineage>
        <taxon>Bacteria</taxon>
        <taxon>Bacillati</taxon>
        <taxon>Cyanobacteriota</taxon>
        <taxon>Cyanophyceae</taxon>
        <taxon>Leptolyngbyales</taxon>
        <taxon>Leptolyngbyaceae</taxon>
        <taxon>Phormidesmis</taxon>
    </lineage>
</organism>
<dbReference type="EMBL" id="PVWG01000003">
    <property type="protein sequence ID" value="PSB21171.1"/>
    <property type="molecule type" value="Genomic_DNA"/>
</dbReference>
<reference evidence="2 3" key="2">
    <citation type="submission" date="2018-03" db="EMBL/GenBank/DDBJ databases">
        <title>The ancient ancestry and fast evolution of plastids.</title>
        <authorList>
            <person name="Moore K.R."/>
            <person name="Magnabosco C."/>
            <person name="Momper L."/>
            <person name="Gold D.A."/>
            <person name="Bosak T."/>
            <person name="Fournier G.P."/>
        </authorList>
    </citation>
    <scope>NUCLEOTIDE SEQUENCE [LARGE SCALE GENOMIC DNA]</scope>
    <source>
        <strain evidence="2 3">ULC007</strain>
    </source>
</reference>
<reference evidence="2 3" key="1">
    <citation type="submission" date="2018-02" db="EMBL/GenBank/DDBJ databases">
        <authorList>
            <person name="Cohen D.B."/>
            <person name="Kent A.D."/>
        </authorList>
    </citation>
    <scope>NUCLEOTIDE SEQUENCE [LARGE SCALE GENOMIC DNA]</scope>
    <source>
        <strain evidence="2 3">ULC007</strain>
    </source>
</reference>
<feature type="transmembrane region" description="Helical" evidence="1">
    <location>
        <begin position="33"/>
        <end position="53"/>
    </location>
</feature>
<accession>A0A2T1DL45</accession>
<keyword evidence="1" id="KW-0472">Membrane</keyword>
<evidence type="ECO:0000313" key="2">
    <source>
        <dbReference type="EMBL" id="PSB21171.1"/>
    </source>
</evidence>
<dbReference type="AlphaFoldDB" id="A0A2T1DL45"/>
<keyword evidence="1" id="KW-0812">Transmembrane</keyword>
<sequence>MVAPKKLPWVSLALLLAAHITFGNLLASTTHSWAAFAFAIAWALVLALMFINLLTGLSHLVSRWFTSDTVAFCALIVAAAFASIVLNWLKLFMPIILILSAEALARIDLLTAEFNNVQTCTLLTVTSWIGLGLGWTLGQFT</sequence>
<protein>
    <submittedName>
        <fullName evidence="2">Uncharacterized protein</fullName>
    </submittedName>
</protein>
<feature type="transmembrane region" description="Helical" evidence="1">
    <location>
        <begin position="65"/>
        <end position="85"/>
    </location>
</feature>
<dbReference type="Proteomes" id="UP000238634">
    <property type="component" value="Unassembled WGS sequence"/>
</dbReference>
<evidence type="ECO:0000256" key="1">
    <source>
        <dbReference type="SAM" id="Phobius"/>
    </source>
</evidence>